<evidence type="ECO:0000313" key="9">
    <source>
        <dbReference type="Proteomes" id="UP001583186"/>
    </source>
</evidence>
<feature type="transmembrane region" description="Helical" evidence="6">
    <location>
        <begin position="84"/>
        <end position="103"/>
    </location>
</feature>
<proteinExistence type="predicted"/>
<feature type="domain" description="Major facilitator superfamily (MFS) profile" evidence="7">
    <location>
        <begin position="41"/>
        <end position="562"/>
    </location>
</feature>
<feature type="transmembrane region" description="Helical" evidence="6">
    <location>
        <begin position="245"/>
        <end position="264"/>
    </location>
</feature>
<evidence type="ECO:0000256" key="3">
    <source>
        <dbReference type="ARBA" id="ARBA00022692"/>
    </source>
</evidence>
<comment type="subcellular location">
    <subcellularLocation>
        <location evidence="1">Membrane</location>
        <topology evidence="1">Multi-pass membrane protein</topology>
    </subcellularLocation>
</comment>
<feature type="transmembrane region" description="Helical" evidence="6">
    <location>
        <begin position="384"/>
        <end position="402"/>
    </location>
</feature>
<dbReference type="InterPro" id="IPR010573">
    <property type="entry name" value="MFS_Str1/Tri12-like"/>
</dbReference>
<dbReference type="PROSITE" id="PS00216">
    <property type="entry name" value="SUGAR_TRANSPORT_1"/>
    <property type="match status" value="1"/>
</dbReference>
<accession>A0ABR3ZAW5</accession>
<dbReference type="InterPro" id="IPR020846">
    <property type="entry name" value="MFS_dom"/>
</dbReference>
<feature type="transmembrane region" description="Helical" evidence="6">
    <location>
        <begin position="206"/>
        <end position="225"/>
    </location>
</feature>
<protein>
    <recommendedName>
        <fullName evidence="7">Major facilitator superfamily (MFS) profile domain-containing protein</fullName>
    </recommendedName>
</protein>
<feature type="transmembrane region" description="Helical" evidence="6">
    <location>
        <begin position="146"/>
        <end position="164"/>
    </location>
</feature>
<dbReference type="Pfam" id="PF06609">
    <property type="entry name" value="TRI12"/>
    <property type="match status" value="1"/>
</dbReference>
<dbReference type="Gene3D" id="1.20.1250.20">
    <property type="entry name" value="MFS general substrate transporter like domains"/>
    <property type="match status" value="1"/>
</dbReference>
<dbReference type="Proteomes" id="UP001583186">
    <property type="component" value="Unassembled WGS sequence"/>
</dbReference>
<dbReference type="PANTHER" id="PTHR23501">
    <property type="entry name" value="MAJOR FACILITATOR SUPERFAMILY"/>
    <property type="match status" value="1"/>
</dbReference>
<sequence>MAEPKPDIDHVEKDASHSVADSDDIRGADFTVDESDLPKGYFRSLPFLGSMLALGISFACGVGGFAFAAPILSYINADIGPDPNLTWVALTYTLTTGVCLILVGRLSDLFGRRWFMIGGACLGTLGTIVCATAQDIPALIAGETLVGLGASCQISFAFTLNELIPFKYRLLANGYIYIWGLFASGFAPVISYAFVFNTNVGWRGVYYLLLAMNATALVCWFFFYYPPTFGMKHARQRKIGFIKNFDYVGTFLVTLGLLLFFMGLSWGGQLHPWKSAYVIATIVIGAVLLIVFGFYEAFVPLREALLPTHVTTHRDFMFAVTIWSLGSAIYYAFAIIWPTMLVTLYGGSHADNPMWPGYAALALNGGISFGEVVGAVVTKKRIHNIIQATLFIGSALLAATASCTPDTPARAIVLMFLGSSFIGWLEVVSSTYSTLLVKDQRELGTAIGFAGSFRSTLSTICSTVYTVILSNRLTENISNMIPPAVENAGLPASSVAAFITALTSGDTTALQAVPGMSPAIIVAGTNAYQLASAASYRTVFLSTIAFGGIGIIFSIFLPNIDHLLTSEVSTTLHSGNAEEAVTVPKDDAEAQNV</sequence>
<dbReference type="PANTHER" id="PTHR23501:SF109">
    <property type="entry name" value="MAJOR FACILITATOR SUPERFAMILY (MFS) PROFILE DOMAIN-CONTAINING PROTEIN-RELATED"/>
    <property type="match status" value="1"/>
</dbReference>
<comment type="caution">
    <text evidence="8">The sequence shown here is derived from an EMBL/GenBank/DDBJ whole genome shotgun (WGS) entry which is preliminary data.</text>
</comment>
<evidence type="ECO:0000256" key="1">
    <source>
        <dbReference type="ARBA" id="ARBA00004141"/>
    </source>
</evidence>
<dbReference type="EMBL" id="JAWCUI010000019">
    <property type="protein sequence ID" value="KAL1897442.1"/>
    <property type="molecule type" value="Genomic_DNA"/>
</dbReference>
<evidence type="ECO:0000256" key="5">
    <source>
        <dbReference type="ARBA" id="ARBA00023136"/>
    </source>
</evidence>
<reference evidence="8 9" key="1">
    <citation type="journal article" date="2024" name="IMA Fungus">
        <title>IMA Genome - F19 : A genome assembly and annotation guide to empower mycologists, including annotated draft genome sequences of Ceratocystis pirilliformis, Diaporthe australafricana, Fusarium ophioides, Paecilomyces lecythidis, and Sporothrix stenoceras.</title>
        <authorList>
            <person name="Aylward J."/>
            <person name="Wilson A.M."/>
            <person name="Visagie C.M."/>
            <person name="Spraker J."/>
            <person name="Barnes I."/>
            <person name="Buitendag C."/>
            <person name="Ceriani C."/>
            <person name="Del Mar Angel L."/>
            <person name="du Plessis D."/>
            <person name="Fuchs T."/>
            <person name="Gasser K."/>
            <person name="Kramer D."/>
            <person name="Li W."/>
            <person name="Munsamy K."/>
            <person name="Piso A."/>
            <person name="Price J.L."/>
            <person name="Sonnekus B."/>
            <person name="Thomas C."/>
            <person name="van der Nest A."/>
            <person name="van Dijk A."/>
            <person name="van Heerden A."/>
            <person name="van Vuuren N."/>
            <person name="Yilmaz N."/>
            <person name="Duong T.A."/>
            <person name="van der Merwe N.A."/>
            <person name="Wingfield M.J."/>
            <person name="Wingfield B.D."/>
        </authorList>
    </citation>
    <scope>NUCLEOTIDE SEQUENCE [LARGE SCALE GENOMIC DNA]</scope>
    <source>
        <strain evidence="8 9">CMW 5346</strain>
    </source>
</reference>
<keyword evidence="9" id="KW-1185">Reference proteome</keyword>
<organism evidence="8 9">
    <name type="scientific">Sporothrix stenoceras</name>
    <dbReference type="NCBI Taxonomy" id="5173"/>
    <lineage>
        <taxon>Eukaryota</taxon>
        <taxon>Fungi</taxon>
        <taxon>Dikarya</taxon>
        <taxon>Ascomycota</taxon>
        <taxon>Pezizomycotina</taxon>
        <taxon>Sordariomycetes</taxon>
        <taxon>Sordariomycetidae</taxon>
        <taxon>Ophiostomatales</taxon>
        <taxon>Ophiostomataceae</taxon>
        <taxon>Sporothrix</taxon>
    </lineage>
</organism>
<evidence type="ECO:0000259" key="7">
    <source>
        <dbReference type="PROSITE" id="PS50850"/>
    </source>
</evidence>
<feature type="transmembrane region" description="Helical" evidence="6">
    <location>
        <begin position="47"/>
        <end position="72"/>
    </location>
</feature>
<keyword evidence="4 6" id="KW-1133">Transmembrane helix</keyword>
<feature type="transmembrane region" description="Helical" evidence="6">
    <location>
        <begin position="408"/>
        <end position="428"/>
    </location>
</feature>
<evidence type="ECO:0000256" key="6">
    <source>
        <dbReference type="SAM" id="Phobius"/>
    </source>
</evidence>
<dbReference type="InterPro" id="IPR053791">
    <property type="entry name" value="MFS_Tri12-like"/>
</dbReference>
<evidence type="ECO:0000256" key="4">
    <source>
        <dbReference type="ARBA" id="ARBA00022989"/>
    </source>
</evidence>
<feature type="transmembrane region" description="Helical" evidence="6">
    <location>
        <begin position="316"/>
        <end position="337"/>
    </location>
</feature>
<feature type="transmembrane region" description="Helical" evidence="6">
    <location>
        <begin position="538"/>
        <end position="557"/>
    </location>
</feature>
<dbReference type="CDD" id="cd06179">
    <property type="entry name" value="MFS_TRI12_like"/>
    <property type="match status" value="1"/>
</dbReference>
<dbReference type="InterPro" id="IPR036259">
    <property type="entry name" value="MFS_trans_sf"/>
</dbReference>
<name>A0ABR3ZAW5_9PEZI</name>
<feature type="transmembrane region" description="Helical" evidence="6">
    <location>
        <begin position="115"/>
        <end position="134"/>
    </location>
</feature>
<gene>
    <name evidence="8" type="ORF">Sste5346_004180</name>
</gene>
<keyword evidence="3 6" id="KW-0812">Transmembrane</keyword>
<keyword evidence="2" id="KW-0813">Transport</keyword>
<feature type="transmembrane region" description="Helical" evidence="6">
    <location>
        <begin position="276"/>
        <end position="295"/>
    </location>
</feature>
<feature type="transmembrane region" description="Helical" evidence="6">
    <location>
        <begin position="357"/>
        <end position="377"/>
    </location>
</feature>
<dbReference type="InterPro" id="IPR005829">
    <property type="entry name" value="Sugar_transporter_CS"/>
</dbReference>
<evidence type="ECO:0000256" key="2">
    <source>
        <dbReference type="ARBA" id="ARBA00022448"/>
    </source>
</evidence>
<feature type="transmembrane region" description="Helical" evidence="6">
    <location>
        <begin position="176"/>
        <end position="194"/>
    </location>
</feature>
<keyword evidence="5 6" id="KW-0472">Membrane</keyword>
<dbReference type="PROSITE" id="PS50850">
    <property type="entry name" value="MFS"/>
    <property type="match status" value="1"/>
</dbReference>
<dbReference type="SUPFAM" id="SSF103473">
    <property type="entry name" value="MFS general substrate transporter"/>
    <property type="match status" value="2"/>
</dbReference>
<evidence type="ECO:0000313" key="8">
    <source>
        <dbReference type="EMBL" id="KAL1897442.1"/>
    </source>
</evidence>